<dbReference type="SUPFAM" id="SSF46894">
    <property type="entry name" value="C-terminal effector domain of the bipartite response regulators"/>
    <property type="match status" value="1"/>
</dbReference>
<sequence>MFYVKTFGQLQIFKAGDEISNFLSKKALLILVYILVKRTDFVSISEIGQLFYEGFPDSYVHKNLNVQLYYLRRNLGISTLELSSEREFIRVNRKIFRTDYDELLELLSLPGNAEKVKMFKPDEFLLGFSEKWIETFRRRINEMILQYLRHESETYVVSNLQKAYVLVQQQLKMRRKPFVLALAKFDGNLTIESFSFRKGDLVVRLNDYWLLLLESSEDSLKTFEGVKRRMQSFAKLMLVKEEEALEILEQILFRRQLVTQILAEEA</sequence>
<evidence type="ECO:0008006" key="2">
    <source>
        <dbReference type="Google" id="ProtNLM"/>
    </source>
</evidence>
<evidence type="ECO:0000313" key="1">
    <source>
        <dbReference type="EMBL" id="HGU39937.1"/>
    </source>
</evidence>
<reference evidence="1" key="1">
    <citation type="journal article" date="2020" name="mSystems">
        <title>Genome- and Community-Level Interaction Insights into Carbon Utilization and Element Cycling Functions of Hydrothermarchaeota in Hydrothermal Sediment.</title>
        <authorList>
            <person name="Zhou Z."/>
            <person name="Liu Y."/>
            <person name="Xu W."/>
            <person name="Pan J."/>
            <person name="Luo Z.H."/>
            <person name="Li M."/>
        </authorList>
    </citation>
    <scope>NUCLEOTIDE SEQUENCE [LARGE SCALE GENOMIC DNA]</scope>
    <source>
        <strain evidence="1">SpSt-609</strain>
    </source>
</reference>
<dbReference type="AlphaFoldDB" id="A0A7C4RVF3"/>
<proteinExistence type="predicted"/>
<protein>
    <recommendedName>
        <fullName evidence="2">Transcriptional regulator</fullName>
    </recommendedName>
</protein>
<name>A0A7C4RVF3_9BACT</name>
<comment type="caution">
    <text evidence="1">The sequence shown here is derived from an EMBL/GenBank/DDBJ whole genome shotgun (WGS) entry which is preliminary data.</text>
</comment>
<dbReference type="GO" id="GO:0006355">
    <property type="term" value="P:regulation of DNA-templated transcription"/>
    <property type="evidence" value="ECO:0007669"/>
    <property type="project" value="InterPro"/>
</dbReference>
<dbReference type="GO" id="GO:0003677">
    <property type="term" value="F:DNA binding"/>
    <property type="evidence" value="ECO:0007669"/>
    <property type="project" value="InterPro"/>
</dbReference>
<organism evidence="1">
    <name type="scientific">Fervidobacterium thailandense</name>
    <dbReference type="NCBI Taxonomy" id="1008305"/>
    <lineage>
        <taxon>Bacteria</taxon>
        <taxon>Thermotogati</taxon>
        <taxon>Thermotogota</taxon>
        <taxon>Thermotogae</taxon>
        <taxon>Thermotogales</taxon>
        <taxon>Fervidobacteriaceae</taxon>
        <taxon>Fervidobacterium</taxon>
    </lineage>
</organism>
<dbReference type="EMBL" id="DSZY01000010">
    <property type="protein sequence ID" value="HGU39937.1"/>
    <property type="molecule type" value="Genomic_DNA"/>
</dbReference>
<accession>A0A7C4RVF3</accession>
<gene>
    <name evidence="1" type="ORF">ENT77_01880</name>
</gene>
<dbReference type="InterPro" id="IPR016032">
    <property type="entry name" value="Sig_transdc_resp-reg_C-effctor"/>
</dbReference>